<evidence type="ECO:0000256" key="1">
    <source>
        <dbReference type="SAM" id="Phobius"/>
    </source>
</evidence>
<keyword evidence="1" id="KW-0472">Membrane</keyword>
<dbReference type="RefSeq" id="WP_114334818.1">
    <property type="nucleotide sequence ID" value="NZ_QMDL01000003.1"/>
</dbReference>
<protein>
    <submittedName>
        <fullName evidence="2">Uncharacterized protein</fullName>
    </submittedName>
</protein>
<sequence>MDHARHLPKRPLGLTLVASLVLSAAIFIALLVMNQPLKTASAPQGMISFQLAGTAQQAQAIIASWKPEGVSTARASLWVDFAFIAAYLAMLLQLTRRFSQDRPGVRERIIAKWVRTLFIVAGTSDVIENIALLNNFNPPDNSLSIAASIFSLLKFTGLLLGLAGLIIIRAARRQPLTPAS</sequence>
<feature type="transmembrane region" description="Helical" evidence="1">
    <location>
        <begin position="12"/>
        <end position="33"/>
    </location>
</feature>
<dbReference type="OrthoDB" id="6197887at2"/>
<keyword evidence="3" id="KW-1185">Reference proteome</keyword>
<feature type="transmembrane region" description="Helical" evidence="1">
    <location>
        <begin position="113"/>
        <end position="133"/>
    </location>
</feature>
<dbReference type="AlphaFoldDB" id="A0A3M2RBM8"/>
<reference evidence="2 3" key="1">
    <citation type="submission" date="2018-08" db="EMBL/GenBank/DDBJ databases">
        <title>Whole Genome Sequence of the Moderate Halophilic Marine Bacterium Marinobacter litoralis Sw-45.</title>
        <authorList>
            <person name="Musa H."/>
        </authorList>
    </citation>
    <scope>NUCLEOTIDE SEQUENCE [LARGE SCALE GENOMIC DNA]</scope>
    <source>
        <strain evidence="2 3">Sw-45</strain>
    </source>
</reference>
<dbReference type="Proteomes" id="UP000265903">
    <property type="component" value="Unassembled WGS sequence"/>
</dbReference>
<dbReference type="EMBL" id="QMDL01000003">
    <property type="protein sequence ID" value="RMJ02569.1"/>
    <property type="molecule type" value="Genomic_DNA"/>
</dbReference>
<keyword evidence="1" id="KW-0812">Transmembrane</keyword>
<evidence type="ECO:0000313" key="2">
    <source>
        <dbReference type="EMBL" id="RMJ02569.1"/>
    </source>
</evidence>
<comment type="caution">
    <text evidence="2">The sequence shown here is derived from an EMBL/GenBank/DDBJ whole genome shotgun (WGS) entry which is preliminary data.</text>
</comment>
<evidence type="ECO:0000313" key="3">
    <source>
        <dbReference type="Proteomes" id="UP000265903"/>
    </source>
</evidence>
<name>A0A3M2RBM8_9GAMM</name>
<feature type="transmembrane region" description="Helical" evidence="1">
    <location>
        <begin position="75"/>
        <end position="92"/>
    </location>
</feature>
<gene>
    <name evidence="2" type="ORF">DOQ08_02032</name>
</gene>
<accession>A0A3M2RBM8</accession>
<keyword evidence="1" id="KW-1133">Transmembrane helix</keyword>
<proteinExistence type="predicted"/>
<feature type="transmembrane region" description="Helical" evidence="1">
    <location>
        <begin position="145"/>
        <end position="168"/>
    </location>
</feature>
<organism evidence="2 3">
    <name type="scientific">Marinobacter litoralis</name>
    <dbReference type="NCBI Taxonomy" id="187981"/>
    <lineage>
        <taxon>Bacteria</taxon>
        <taxon>Pseudomonadati</taxon>
        <taxon>Pseudomonadota</taxon>
        <taxon>Gammaproteobacteria</taxon>
        <taxon>Pseudomonadales</taxon>
        <taxon>Marinobacteraceae</taxon>
        <taxon>Marinobacter</taxon>
    </lineage>
</organism>